<feature type="chain" id="PRO_5001475249" description="chitin deacetylase" evidence="23">
    <location>
        <begin position="21"/>
        <end position="382"/>
    </location>
</feature>
<dbReference type="PROSITE" id="PS51677">
    <property type="entry name" value="NODB"/>
    <property type="match status" value="1"/>
</dbReference>
<comment type="subcellular location">
    <subcellularLocation>
        <location evidence="3">Cell membrane</location>
        <topology evidence="3">Lipid-anchor</topology>
        <topology evidence="3">GPI-anchor</topology>
    </subcellularLocation>
    <subcellularLocation>
        <location evidence="2">Secreted</location>
        <location evidence="2">Cell wall</location>
    </subcellularLocation>
</comment>
<evidence type="ECO:0000256" key="17">
    <source>
        <dbReference type="ARBA" id="ARBA00023288"/>
    </source>
</evidence>
<dbReference type="OMA" id="QCKGIAS"/>
<keyword evidence="11" id="KW-0378">Hydrolase</keyword>
<dbReference type="STRING" id="1432141.A0A015MUA2"/>
<comment type="caution">
    <text evidence="25">The sequence shown here is derived from an EMBL/GenBank/DDBJ whole genome shotgun (WGS) entry which is preliminary data.</text>
</comment>
<dbReference type="OrthoDB" id="407355at2759"/>
<dbReference type="Proteomes" id="UP000022910">
    <property type="component" value="Unassembled WGS sequence"/>
</dbReference>
<evidence type="ECO:0000256" key="2">
    <source>
        <dbReference type="ARBA" id="ARBA00004191"/>
    </source>
</evidence>
<evidence type="ECO:0000259" key="24">
    <source>
        <dbReference type="PROSITE" id="PS51677"/>
    </source>
</evidence>
<dbReference type="PANTHER" id="PTHR10587:SF133">
    <property type="entry name" value="CHITIN DEACETYLASE 1-RELATED"/>
    <property type="match status" value="1"/>
</dbReference>
<dbReference type="FunFam" id="3.20.20.370:FF:000004">
    <property type="entry name" value="Related to Chitin deacetylase"/>
    <property type="match status" value="1"/>
</dbReference>
<evidence type="ECO:0000256" key="20">
    <source>
        <dbReference type="ARBA" id="ARBA00024056"/>
    </source>
</evidence>
<evidence type="ECO:0000256" key="5">
    <source>
        <dbReference type="ARBA" id="ARBA00022475"/>
    </source>
</evidence>
<evidence type="ECO:0000256" key="8">
    <source>
        <dbReference type="ARBA" id="ARBA00022622"/>
    </source>
</evidence>
<evidence type="ECO:0000256" key="4">
    <source>
        <dbReference type="ARBA" id="ARBA00010973"/>
    </source>
</evidence>
<keyword evidence="5" id="KW-1003">Cell membrane</keyword>
<evidence type="ECO:0000256" key="10">
    <source>
        <dbReference type="ARBA" id="ARBA00022729"/>
    </source>
</evidence>
<dbReference type="Gene3D" id="3.20.20.370">
    <property type="entry name" value="Glycoside hydrolase/deacetylase"/>
    <property type="match status" value="1"/>
</dbReference>
<keyword evidence="9" id="KW-0479">Metal-binding</keyword>
<dbReference type="InterPro" id="IPR011330">
    <property type="entry name" value="Glyco_hydro/deAcase_b/a-brl"/>
</dbReference>
<keyword evidence="19" id="KW-0624">Polysaccharide degradation</keyword>
<accession>A0A015MUA2</accession>
<evidence type="ECO:0000256" key="12">
    <source>
        <dbReference type="ARBA" id="ARBA00023024"/>
    </source>
</evidence>
<dbReference type="GO" id="GO:0009272">
    <property type="term" value="P:fungal-type cell wall biogenesis"/>
    <property type="evidence" value="ECO:0007669"/>
    <property type="project" value="UniProtKB-ARBA"/>
</dbReference>
<keyword evidence="14" id="KW-0325">Glycoprotein</keyword>
<dbReference type="GO" id="GO:0006032">
    <property type="term" value="P:chitin catabolic process"/>
    <property type="evidence" value="ECO:0007669"/>
    <property type="project" value="UniProtKB-KW"/>
</dbReference>
<evidence type="ECO:0000313" key="25">
    <source>
        <dbReference type="EMBL" id="EXX70353.1"/>
    </source>
</evidence>
<dbReference type="GO" id="GO:0098552">
    <property type="term" value="C:side of membrane"/>
    <property type="evidence" value="ECO:0007669"/>
    <property type="project" value="UniProtKB-KW"/>
</dbReference>
<evidence type="ECO:0000256" key="18">
    <source>
        <dbReference type="ARBA" id="ARBA00023316"/>
    </source>
</evidence>
<dbReference type="EMBL" id="JEMT01016611">
    <property type="protein sequence ID" value="EXX70353.1"/>
    <property type="molecule type" value="Genomic_DNA"/>
</dbReference>
<evidence type="ECO:0000256" key="9">
    <source>
        <dbReference type="ARBA" id="ARBA00022723"/>
    </source>
</evidence>
<evidence type="ECO:0000256" key="3">
    <source>
        <dbReference type="ARBA" id="ARBA00004609"/>
    </source>
</evidence>
<evidence type="ECO:0000256" key="1">
    <source>
        <dbReference type="ARBA" id="ARBA00001941"/>
    </source>
</evidence>
<dbReference type="SUPFAM" id="SSF88713">
    <property type="entry name" value="Glycoside hydrolase/deacetylase"/>
    <property type="match status" value="1"/>
</dbReference>
<evidence type="ECO:0000256" key="7">
    <source>
        <dbReference type="ARBA" id="ARBA00022525"/>
    </source>
</evidence>
<dbReference type="InterPro" id="IPR002509">
    <property type="entry name" value="NODB_dom"/>
</dbReference>
<comment type="similarity">
    <text evidence="4">Belongs to the polysaccharide deacetylase family.</text>
</comment>
<evidence type="ECO:0000256" key="11">
    <source>
        <dbReference type="ARBA" id="ARBA00022801"/>
    </source>
</evidence>
<keyword evidence="16" id="KW-0170">Cobalt</keyword>
<keyword evidence="18" id="KW-0961">Cell wall biogenesis/degradation</keyword>
<organism evidence="25 26">
    <name type="scientific">Rhizophagus irregularis (strain DAOM 197198w)</name>
    <name type="common">Glomus intraradices</name>
    <dbReference type="NCBI Taxonomy" id="1432141"/>
    <lineage>
        <taxon>Eukaryota</taxon>
        <taxon>Fungi</taxon>
        <taxon>Fungi incertae sedis</taxon>
        <taxon>Mucoromycota</taxon>
        <taxon>Glomeromycotina</taxon>
        <taxon>Glomeromycetes</taxon>
        <taxon>Glomerales</taxon>
        <taxon>Glomeraceae</taxon>
        <taxon>Rhizophagus</taxon>
    </lineage>
</organism>
<dbReference type="Pfam" id="PF01522">
    <property type="entry name" value="Polysacc_deac_1"/>
    <property type="match status" value="1"/>
</dbReference>
<gene>
    <name evidence="25" type="ORF">RirG_088250</name>
</gene>
<dbReference type="PANTHER" id="PTHR10587">
    <property type="entry name" value="GLYCOSYL TRANSFERASE-RELATED"/>
    <property type="match status" value="1"/>
</dbReference>
<keyword evidence="13" id="KW-0472">Membrane</keyword>
<evidence type="ECO:0000313" key="26">
    <source>
        <dbReference type="Proteomes" id="UP000022910"/>
    </source>
</evidence>
<dbReference type="SMR" id="A0A015MUA2"/>
<comment type="catalytic activity">
    <reaction evidence="21">
        <text>[(1-&gt;4)-N-acetyl-beta-D-glucosaminyl](n) + n H2O = chitosan + n acetate</text>
        <dbReference type="Rhea" id="RHEA:10464"/>
        <dbReference type="Rhea" id="RHEA-COMP:9593"/>
        <dbReference type="Rhea" id="RHEA-COMP:9597"/>
        <dbReference type="ChEBI" id="CHEBI:15377"/>
        <dbReference type="ChEBI" id="CHEBI:17029"/>
        <dbReference type="ChEBI" id="CHEBI:30089"/>
        <dbReference type="ChEBI" id="CHEBI:57704"/>
        <dbReference type="EC" id="3.5.1.41"/>
    </reaction>
    <physiologicalReaction direction="left-to-right" evidence="21">
        <dbReference type="Rhea" id="RHEA:10465"/>
    </physiologicalReaction>
</comment>
<evidence type="ECO:0000256" key="6">
    <source>
        <dbReference type="ARBA" id="ARBA00022512"/>
    </source>
</evidence>
<evidence type="ECO:0000256" key="15">
    <source>
        <dbReference type="ARBA" id="ARBA00023277"/>
    </source>
</evidence>
<dbReference type="HOGENOM" id="CLU_030200_0_2_1"/>
<evidence type="ECO:0000256" key="14">
    <source>
        <dbReference type="ARBA" id="ARBA00023180"/>
    </source>
</evidence>
<evidence type="ECO:0000256" key="21">
    <source>
        <dbReference type="ARBA" id="ARBA00048494"/>
    </source>
</evidence>
<dbReference type="GO" id="GO:0000272">
    <property type="term" value="P:polysaccharide catabolic process"/>
    <property type="evidence" value="ECO:0007669"/>
    <property type="project" value="UniProtKB-KW"/>
</dbReference>
<keyword evidence="15" id="KW-0119">Carbohydrate metabolism</keyword>
<evidence type="ECO:0000256" key="13">
    <source>
        <dbReference type="ARBA" id="ARBA00023136"/>
    </source>
</evidence>
<feature type="signal peptide" evidence="23">
    <location>
        <begin position="1"/>
        <end position="20"/>
    </location>
</feature>
<keyword evidence="8" id="KW-0336">GPI-anchor</keyword>
<keyword evidence="17" id="KW-0449">Lipoprotein</keyword>
<keyword evidence="12" id="KW-0146">Chitin degradation</keyword>
<dbReference type="GO" id="GO:0071555">
    <property type="term" value="P:cell wall organization"/>
    <property type="evidence" value="ECO:0007669"/>
    <property type="project" value="UniProtKB-KW"/>
</dbReference>
<keyword evidence="7" id="KW-0964">Secreted</keyword>
<dbReference type="GO" id="GO:0046872">
    <property type="term" value="F:metal ion binding"/>
    <property type="evidence" value="ECO:0007669"/>
    <property type="project" value="UniProtKB-KW"/>
</dbReference>
<evidence type="ECO:0000256" key="19">
    <source>
        <dbReference type="ARBA" id="ARBA00023326"/>
    </source>
</evidence>
<reference evidence="25 26" key="1">
    <citation type="submission" date="2014-02" db="EMBL/GenBank/DDBJ databases">
        <title>Single nucleus genome sequencing reveals high similarity among nuclei of an endomycorrhizal fungus.</title>
        <authorList>
            <person name="Lin K."/>
            <person name="Geurts R."/>
            <person name="Zhang Z."/>
            <person name="Limpens E."/>
            <person name="Saunders D.G."/>
            <person name="Mu D."/>
            <person name="Pang E."/>
            <person name="Cao H."/>
            <person name="Cha H."/>
            <person name="Lin T."/>
            <person name="Zhou Q."/>
            <person name="Shang Y."/>
            <person name="Li Y."/>
            <person name="Ivanov S."/>
            <person name="Sharma T."/>
            <person name="Velzen R.V."/>
            <person name="Ruijter N.D."/>
            <person name="Aanen D.K."/>
            <person name="Win J."/>
            <person name="Kamoun S."/>
            <person name="Bisseling T."/>
            <person name="Huang S."/>
        </authorList>
    </citation>
    <scope>NUCLEOTIDE SEQUENCE [LARGE SCALE GENOMIC DNA]</scope>
    <source>
        <strain evidence="26">DAOM197198w</strain>
    </source>
</reference>
<evidence type="ECO:0000256" key="16">
    <source>
        <dbReference type="ARBA" id="ARBA00023285"/>
    </source>
</evidence>
<dbReference type="GO" id="GO:0004099">
    <property type="term" value="F:chitin deacetylase activity"/>
    <property type="evidence" value="ECO:0007669"/>
    <property type="project" value="UniProtKB-EC"/>
</dbReference>
<keyword evidence="6" id="KW-0134">Cell wall</keyword>
<sequence length="382" mass="41516">MLSLLYIFALVLSFLAFVNAQLPGNWPPVDKPPPVNGEWTKLVDMSQVPKAPISKVAGDCGATDNFCNWSCTTCVRTNTTDIIQCPGKTDWGLSFDDGPTEFTPPLLDYLNSQNVKLTFFVIGSRVIENPDTLKNEFAAGHQIGVHTWSHTALTTQSNEEIIAEIKWTELAIKTAIGVTPKYMRPPYGDVDDRVRSILSQLGYKIVIWDKDTNDWMSGEDKNFQVSWVEGNFTEWVKEDDPTGHISLEHDLYKPSAEQGPLVVPIVQGAGFTIKPVAQCVGDTQPYLESTNTGTTDTTTGSTTNTTTGSTTDTTTGSTTDTTAGSTTDTNSVVADGTQNLEPSSVVATSPTATTTSSAISHINNNNYLLSFVLFILGYFMVI</sequence>
<evidence type="ECO:0000256" key="22">
    <source>
        <dbReference type="SAM" id="MobiDB-lite"/>
    </source>
</evidence>
<feature type="domain" description="NodB homology" evidence="24">
    <location>
        <begin position="89"/>
        <end position="274"/>
    </location>
</feature>
<dbReference type="EC" id="3.5.1.41" evidence="20"/>
<keyword evidence="10 23" id="KW-0732">Signal</keyword>
<keyword evidence="26" id="KW-1185">Reference proteome</keyword>
<dbReference type="GO" id="GO:0005886">
    <property type="term" value="C:plasma membrane"/>
    <property type="evidence" value="ECO:0007669"/>
    <property type="project" value="UniProtKB-SubCell"/>
</dbReference>
<evidence type="ECO:0000256" key="23">
    <source>
        <dbReference type="SAM" id="SignalP"/>
    </source>
</evidence>
<protein>
    <recommendedName>
        <fullName evidence="20">chitin deacetylase</fullName>
        <ecNumber evidence="20">3.5.1.41</ecNumber>
    </recommendedName>
</protein>
<dbReference type="AlphaFoldDB" id="A0A015MUA2"/>
<feature type="compositionally biased region" description="Low complexity" evidence="22">
    <location>
        <begin position="289"/>
        <end position="331"/>
    </location>
</feature>
<proteinExistence type="inferred from homology"/>
<feature type="region of interest" description="Disordered" evidence="22">
    <location>
        <begin position="286"/>
        <end position="350"/>
    </location>
</feature>
<comment type="cofactor">
    <cofactor evidence="1">
        <name>Co(2+)</name>
        <dbReference type="ChEBI" id="CHEBI:48828"/>
    </cofactor>
</comment>
<dbReference type="InterPro" id="IPR050248">
    <property type="entry name" value="Polysacc_deacetylase_ArnD"/>
</dbReference>
<name>A0A015MUA2_RHIIW</name>